<keyword evidence="2" id="KW-1185">Reference proteome</keyword>
<evidence type="ECO:0000313" key="2">
    <source>
        <dbReference type="Proteomes" id="UP000053558"/>
    </source>
</evidence>
<comment type="caution">
    <text evidence="1">The sequence shown here is derived from an EMBL/GenBank/DDBJ whole genome shotgun (WGS) entry which is preliminary data.</text>
</comment>
<evidence type="ECO:0000313" key="1">
    <source>
        <dbReference type="EMBL" id="EIW75585.1"/>
    </source>
</evidence>
<reference evidence="2" key="1">
    <citation type="journal article" date="2012" name="Science">
        <title>The Paleozoic origin of enzymatic lignin decomposition reconstructed from 31 fungal genomes.</title>
        <authorList>
            <person name="Floudas D."/>
            <person name="Binder M."/>
            <person name="Riley R."/>
            <person name="Barry K."/>
            <person name="Blanchette R.A."/>
            <person name="Henrissat B."/>
            <person name="Martinez A.T."/>
            <person name="Otillar R."/>
            <person name="Spatafora J.W."/>
            <person name="Yadav J.S."/>
            <person name="Aerts A."/>
            <person name="Benoit I."/>
            <person name="Boyd A."/>
            <person name="Carlson A."/>
            <person name="Copeland A."/>
            <person name="Coutinho P.M."/>
            <person name="de Vries R.P."/>
            <person name="Ferreira P."/>
            <person name="Findley K."/>
            <person name="Foster B."/>
            <person name="Gaskell J."/>
            <person name="Glotzer D."/>
            <person name="Gorecki P."/>
            <person name="Heitman J."/>
            <person name="Hesse C."/>
            <person name="Hori C."/>
            <person name="Igarashi K."/>
            <person name="Jurgens J.A."/>
            <person name="Kallen N."/>
            <person name="Kersten P."/>
            <person name="Kohler A."/>
            <person name="Kuees U."/>
            <person name="Kumar T.K.A."/>
            <person name="Kuo A."/>
            <person name="LaButti K."/>
            <person name="Larrondo L.F."/>
            <person name="Lindquist E."/>
            <person name="Ling A."/>
            <person name="Lombard V."/>
            <person name="Lucas S."/>
            <person name="Lundell T."/>
            <person name="Martin R."/>
            <person name="McLaughlin D.J."/>
            <person name="Morgenstern I."/>
            <person name="Morin E."/>
            <person name="Murat C."/>
            <person name="Nagy L.G."/>
            <person name="Nolan M."/>
            <person name="Ohm R.A."/>
            <person name="Patyshakuliyeva A."/>
            <person name="Rokas A."/>
            <person name="Ruiz-Duenas F.J."/>
            <person name="Sabat G."/>
            <person name="Salamov A."/>
            <person name="Samejima M."/>
            <person name="Schmutz J."/>
            <person name="Slot J.C."/>
            <person name="St John F."/>
            <person name="Stenlid J."/>
            <person name="Sun H."/>
            <person name="Sun S."/>
            <person name="Syed K."/>
            <person name="Tsang A."/>
            <person name="Wiebenga A."/>
            <person name="Young D."/>
            <person name="Pisabarro A."/>
            <person name="Eastwood D.C."/>
            <person name="Martin F."/>
            <person name="Cullen D."/>
            <person name="Grigoriev I.V."/>
            <person name="Hibbett D.S."/>
        </authorList>
    </citation>
    <scope>NUCLEOTIDE SEQUENCE [LARGE SCALE GENOMIC DNA]</scope>
    <source>
        <strain evidence="2">RWD-64-598 SS2</strain>
    </source>
</reference>
<proteinExistence type="predicted"/>
<dbReference type="GeneID" id="19209594"/>
<sequence length="527" mass="58477">MRTTGISLPPELLMIIFEACVSNAHAHDGLTWQFHICKRRCLSWVRVTRVCRQWRSVALEHPRLWSAIVMTPGRRDERLTEAMIARSAGTRLSLSMGSNITGDEGKLVQRLSHAKEVVLRAYPKSLVSLLGELETQRDPPRDDIALESLSLTRFRGLPDWSDNNHPVAGCRIFNGNKLRRLHLNSFALGRHLPGFLKGMVNLQELSLSSTIRSRIDSGPIRPKVDLPRLSRLHMEEPIHSCKAFVDSLDLSEPLEYMGLDSRNGRRDPSAFFADVLGMLNHHCLMNTSADSSSAIPEPSQWCSALSIRSLTRRGCTKNQYWFKTNLSFVVWPVNLAPSVSKAFDIVKGTNSSWDHPEIKPTALSAVLASNPAIFIRSIFETTLNVVSSAFSCCSLVLPQSVVCAVIDDIPHEDVNKDRVTNILSEMPFLRSLEIGGGSLLDVIAALHPANNATEAALAPRLRQLVLSSNKRADGWFGPLVLCLSARKEIGHPLQQLSFRGQVRITVDELQVLQGIPVAVTWNDSSDA</sequence>
<gene>
    <name evidence="1" type="ORF">CONPUDRAFT_77240</name>
</gene>
<dbReference type="Gene3D" id="1.20.1280.50">
    <property type="match status" value="1"/>
</dbReference>
<dbReference type="KEGG" id="cput:CONPUDRAFT_77240"/>
<dbReference type="Gene3D" id="3.80.10.10">
    <property type="entry name" value="Ribonuclease Inhibitor"/>
    <property type="match status" value="1"/>
</dbReference>
<dbReference type="InterPro" id="IPR032675">
    <property type="entry name" value="LRR_dom_sf"/>
</dbReference>
<protein>
    <submittedName>
        <fullName evidence="1">Uncharacterized protein</fullName>
    </submittedName>
</protein>
<organism evidence="1 2">
    <name type="scientific">Coniophora puteana (strain RWD-64-598)</name>
    <name type="common">Brown rot fungus</name>
    <dbReference type="NCBI Taxonomy" id="741705"/>
    <lineage>
        <taxon>Eukaryota</taxon>
        <taxon>Fungi</taxon>
        <taxon>Dikarya</taxon>
        <taxon>Basidiomycota</taxon>
        <taxon>Agaricomycotina</taxon>
        <taxon>Agaricomycetes</taxon>
        <taxon>Agaricomycetidae</taxon>
        <taxon>Boletales</taxon>
        <taxon>Coniophorineae</taxon>
        <taxon>Coniophoraceae</taxon>
        <taxon>Coniophora</taxon>
    </lineage>
</organism>
<dbReference type="OrthoDB" id="3181669at2759"/>
<dbReference type="SUPFAM" id="SSF52058">
    <property type="entry name" value="L domain-like"/>
    <property type="match status" value="1"/>
</dbReference>
<accession>A0A5M3MAD0</accession>
<dbReference type="AlphaFoldDB" id="A0A5M3MAD0"/>
<dbReference type="Proteomes" id="UP000053558">
    <property type="component" value="Unassembled WGS sequence"/>
</dbReference>
<dbReference type="EMBL" id="JH711588">
    <property type="protein sequence ID" value="EIW75585.1"/>
    <property type="molecule type" value="Genomic_DNA"/>
</dbReference>
<name>A0A5M3MAD0_CONPW</name>
<dbReference type="RefSeq" id="XP_007774289.1">
    <property type="nucleotide sequence ID" value="XM_007776099.1"/>
</dbReference>